<dbReference type="InterPro" id="IPR000210">
    <property type="entry name" value="BTB/POZ_dom"/>
</dbReference>
<dbReference type="InterPro" id="IPR011333">
    <property type="entry name" value="SKP1/BTB/POZ_sf"/>
</dbReference>
<evidence type="ECO:0000256" key="7">
    <source>
        <dbReference type="ARBA" id="ARBA00043912"/>
    </source>
</evidence>
<dbReference type="Pfam" id="PF00651">
    <property type="entry name" value="BTB"/>
    <property type="match status" value="1"/>
</dbReference>
<evidence type="ECO:0000256" key="2">
    <source>
        <dbReference type="ARBA" id="ARBA00013699"/>
    </source>
</evidence>
<dbReference type="GeneID" id="100574924"/>
<dbReference type="InterPro" id="IPR017096">
    <property type="entry name" value="BTB-kelch_protein"/>
</dbReference>
<dbReference type="OrthoDB" id="45365at2759"/>
<dbReference type="PANTHER" id="PTHR24412:SF232">
    <property type="entry name" value="GIGAXONIN"/>
    <property type="match status" value="1"/>
</dbReference>
<evidence type="ECO:0000256" key="5">
    <source>
        <dbReference type="ARBA" id="ARBA00022786"/>
    </source>
</evidence>
<dbReference type="PIRSF" id="PIRSF037037">
    <property type="entry name" value="Kelch-like_protein_gigaxonin"/>
    <property type="match status" value="1"/>
</dbReference>
<dbReference type="SMART" id="SM00225">
    <property type="entry name" value="BTB"/>
    <property type="match status" value="1"/>
</dbReference>
<dbReference type="Gene3D" id="3.30.710.10">
    <property type="entry name" value="Potassium Channel Kv1.1, Chain A"/>
    <property type="match status" value="2"/>
</dbReference>
<dbReference type="Gene3D" id="2.120.10.80">
    <property type="entry name" value="Kelch-type beta propeller"/>
    <property type="match status" value="1"/>
</dbReference>
<keyword evidence="10" id="KW-1185">Reference proteome</keyword>
<dbReference type="KEGG" id="api:100574924"/>
<dbReference type="InterPro" id="IPR011705">
    <property type="entry name" value="BACK"/>
</dbReference>
<dbReference type="AlphaFoldDB" id="A0A8R2FCG4"/>
<evidence type="ECO:0000259" key="8">
    <source>
        <dbReference type="PROSITE" id="PS50097"/>
    </source>
</evidence>
<dbReference type="InterPro" id="IPR015915">
    <property type="entry name" value="Kelch-typ_b-propeller"/>
</dbReference>
<proteinExistence type="predicted"/>
<dbReference type="Pfam" id="PF07707">
    <property type="entry name" value="BACK"/>
    <property type="match status" value="1"/>
</dbReference>
<dbReference type="GO" id="GO:0003779">
    <property type="term" value="F:actin binding"/>
    <property type="evidence" value="ECO:0007669"/>
    <property type="project" value="UniProtKB-KW"/>
</dbReference>
<evidence type="ECO:0000256" key="4">
    <source>
        <dbReference type="ARBA" id="ARBA00022737"/>
    </source>
</evidence>
<dbReference type="SUPFAM" id="SSF117281">
    <property type="entry name" value="Kelch motif"/>
    <property type="match status" value="2"/>
</dbReference>
<dbReference type="PROSITE" id="PS50097">
    <property type="entry name" value="BTB"/>
    <property type="match status" value="1"/>
</dbReference>
<dbReference type="Gene3D" id="1.25.40.420">
    <property type="match status" value="1"/>
</dbReference>
<dbReference type="RefSeq" id="XP_008187921.2">
    <property type="nucleotide sequence ID" value="XM_008189699.2"/>
</dbReference>
<keyword evidence="3" id="KW-0880">Kelch repeat</keyword>
<comment type="pathway">
    <text evidence="1">Protein modification; protein ubiquitination.</text>
</comment>
<evidence type="ECO:0000313" key="10">
    <source>
        <dbReference type="Proteomes" id="UP000007819"/>
    </source>
</evidence>
<evidence type="ECO:0000256" key="6">
    <source>
        <dbReference type="ARBA" id="ARBA00023203"/>
    </source>
</evidence>
<dbReference type="FunFam" id="1.25.40.420:FF:000001">
    <property type="entry name" value="Kelch-like family member 12"/>
    <property type="match status" value="1"/>
</dbReference>
<dbReference type="Proteomes" id="UP000007819">
    <property type="component" value="Chromosome X"/>
</dbReference>
<protein>
    <recommendedName>
        <fullName evidence="2">Kelch-like protein diablo</fullName>
    </recommendedName>
</protein>
<reference evidence="9" key="2">
    <citation type="submission" date="2022-06" db="UniProtKB">
        <authorList>
            <consortium name="EnsemblMetazoa"/>
        </authorList>
    </citation>
    <scope>IDENTIFICATION</scope>
</reference>
<dbReference type="PANTHER" id="PTHR24412">
    <property type="entry name" value="KELCH PROTEIN"/>
    <property type="match status" value="1"/>
</dbReference>
<dbReference type="InterPro" id="IPR006652">
    <property type="entry name" value="Kelch_1"/>
</dbReference>
<evidence type="ECO:0000313" key="9">
    <source>
        <dbReference type="EnsemblMetazoa" id="XP_008187921.2"/>
    </source>
</evidence>
<evidence type="ECO:0000256" key="1">
    <source>
        <dbReference type="ARBA" id="ARBA00004906"/>
    </source>
</evidence>
<organism evidence="9 10">
    <name type="scientific">Acyrthosiphon pisum</name>
    <name type="common">Pea aphid</name>
    <dbReference type="NCBI Taxonomy" id="7029"/>
    <lineage>
        <taxon>Eukaryota</taxon>
        <taxon>Metazoa</taxon>
        <taxon>Ecdysozoa</taxon>
        <taxon>Arthropoda</taxon>
        <taxon>Hexapoda</taxon>
        <taxon>Insecta</taxon>
        <taxon>Pterygota</taxon>
        <taxon>Neoptera</taxon>
        <taxon>Paraneoptera</taxon>
        <taxon>Hemiptera</taxon>
        <taxon>Sternorrhyncha</taxon>
        <taxon>Aphidomorpha</taxon>
        <taxon>Aphidoidea</taxon>
        <taxon>Aphididae</taxon>
        <taxon>Macrosiphini</taxon>
        <taxon>Acyrthosiphon</taxon>
    </lineage>
</organism>
<accession>A0A8R2FCG4</accession>
<reference evidence="10" key="1">
    <citation type="submission" date="2010-06" db="EMBL/GenBank/DDBJ databases">
        <authorList>
            <person name="Jiang H."/>
            <person name="Abraham K."/>
            <person name="Ali S."/>
            <person name="Alsbrooks S.L."/>
            <person name="Anim B.N."/>
            <person name="Anosike U.S."/>
            <person name="Attaway T."/>
            <person name="Bandaranaike D.P."/>
            <person name="Battles P.K."/>
            <person name="Bell S.N."/>
            <person name="Bell A.V."/>
            <person name="Beltran B."/>
            <person name="Bickham C."/>
            <person name="Bustamante Y."/>
            <person name="Caleb T."/>
            <person name="Canada A."/>
            <person name="Cardenas V."/>
            <person name="Carter K."/>
            <person name="Chacko J."/>
            <person name="Chandrabose M.N."/>
            <person name="Chavez D."/>
            <person name="Chavez A."/>
            <person name="Chen L."/>
            <person name="Chu H.-S."/>
            <person name="Claassen K.J."/>
            <person name="Cockrell R."/>
            <person name="Collins M."/>
            <person name="Cooper J.A."/>
            <person name="Cree A."/>
            <person name="Curry S.M."/>
            <person name="Da Y."/>
            <person name="Dao M.D."/>
            <person name="Das B."/>
            <person name="Davila M.-L."/>
            <person name="Davy-Carroll L."/>
            <person name="Denson S."/>
            <person name="Dinh H."/>
            <person name="Ebong V.E."/>
            <person name="Edwards J.R."/>
            <person name="Egan A."/>
            <person name="El-Daye J."/>
            <person name="Escobedo L."/>
            <person name="Fernandez S."/>
            <person name="Fernando P.R."/>
            <person name="Flagg N."/>
            <person name="Forbes L.D."/>
            <person name="Fowler R.G."/>
            <person name="Fu Q."/>
            <person name="Gabisi R.A."/>
            <person name="Ganer J."/>
            <person name="Garbino Pronczuk A."/>
            <person name="Garcia R.M."/>
            <person name="Garner T."/>
            <person name="Garrett T.E."/>
            <person name="Gonzalez D.A."/>
            <person name="Hamid H."/>
            <person name="Hawkins E.S."/>
            <person name="Hirani K."/>
            <person name="Hogues M.E."/>
            <person name="Hollins B."/>
            <person name="Hsiao C.-H."/>
            <person name="Jabil R."/>
            <person name="James M.L."/>
            <person name="Jhangiani S.N."/>
            <person name="Johnson B."/>
            <person name="Johnson Q."/>
            <person name="Joshi V."/>
            <person name="Kalu J.B."/>
            <person name="Kam C."/>
            <person name="Kashfia A."/>
            <person name="Keebler J."/>
            <person name="Kisamo H."/>
            <person name="Kovar C.L."/>
            <person name="Lago L.A."/>
            <person name="Lai C.-Y."/>
            <person name="Laidlaw J."/>
            <person name="Lara F."/>
            <person name="Le T.-K."/>
            <person name="Lee S.L."/>
            <person name="Legall F.H."/>
            <person name="Lemon S.J."/>
            <person name="Lewis L.R."/>
            <person name="Li B."/>
            <person name="Liu Y."/>
            <person name="Liu Y.-S."/>
            <person name="Lopez J."/>
            <person name="Lozado R.J."/>
            <person name="Lu J."/>
            <person name="Madu R.C."/>
            <person name="Maheshwari M."/>
            <person name="Maheshwari R."/>
            <person name="Malloy K."/>
            <person name="Martinez E."/>
            <person name="Mathew T."/>
            <person name="Mercado I.C."/>
            <person name="Mercado C."/>
            <person name="Meyer B."/>
            <person name="Montgomery K."/>
            <person name="Morgan M.B."/>
            <person name="Munidasa M."/>
            <person name="Nazareth L.V."/>
            <person name="Nelson J."/>
            <person name="Ng B.M."/>
            <person name="Nguyen N.B."/>
            <person name="Nguyen P.Q."/>
            <person name="Nguyen T."/>
            <person name="Obregon M."/>
            <person name="Okwuonu G.O."/>
            <person name="Onwere C.G."/>
            <person name="Orozco G."/>
            <person name="Parra A."/>
            <person name="Patel S."/>
            <person name="Patil S."/>
            <person name="Perez A."/>
            <person name="Perez Y."/>
            <person name="Pham C."/>
            <person name="Primus E.L."/>
            <person name="Pu L.-L."/>
            <person name="Puazo M."/>
            <person name="Qin X."/>
            <person name="Quiroz J.B."/>
            <person name="Reese J."/>
            <person name="Richards S."/>
            <person name="Rives C.M."/>
            <person name="Robberts R."/>
            <person name="Ruiz S.J."/>
            <person name="Ruiz M.J."/>
            <person name="Santibanez J."/>
            <person name="Schneider B.W."/>
            <person name="Sisson I."/>
            <person name="Smith M."/>
            <person name="Sodergren E."/>
            <person name="Song X.-Z."/>
            <person name="Song B.B."/>
            <person name="Summersgill H."/>
            <person name="Thelus R."/>
            <person name="Thornton R.D."/>
            <person name="Trejos Z.Y."/>
            <person name="Usmani K."/>
            <person name="Vattathil S."/>
            <person name="Villasana D."/>
            <person name="Walker D.L."/>
            <person name="Wang S."/>
            <person name="Wang K."/>
            <person name="White C.S."/>
            <person name="Williams A.C."/>
            <person name="Williamson J."/>
            <person name="Wilson K."/>
            <person name="Woghiren I.O."/>
            <person name="Woodworth J.R."/>
            <person name="Worley K.C."/>
            <person name="Wright R.A."/>
            <person name="Wu W."/>
            <person name="Young L."/>
            <person name="Zhang L."/>
            <person name="Zhang J."/>
            <person name="Zhu Y."/>
            <person name="Muzny D.M."/>
            <person name="Weinstock G."/>
            <person name="Gibbs R.A."/>
        </authorList>
    </citation>
    <scope>NUCLEOTIDE SEQUENCE [LARGE SCALE GENOMIC DNA]</scope>
    <source>
        <strain evidence="10">LSR1</strain>
    </source>
</reference>
<dbReference type="SMART" id="SM00875">
    <property type="entry name" value="BACK"/>
    <property type="match status" value="1"/>
</dbReference>
<sequence length="576" mass="65109">MTAKFEYTKLCYGEMFQVLKSLRQHELFCDIKLETDDGTIIFGHKVILASASPYFHAMFTNFAEKNKDHVVIRQLDSIILQLLDLLAATNLLQLNDLKDTCCDFIQKQLHPTNCLGIKAFADVHSCTKLLSSSELYIKQYFFLILREVVETEEFLSLSSEELVKLISFDELNVSSEEEVFECVLRWVKHELDSRKCFLPQLMEHVRLAFTSENYITQKVLKEPILNNCPKCKEYINEVLHFHFPKRHESDQVIPIPERIRYKPRLEDKVILVVGGIGTKYSDSTEWYDPKVSQWKLMAKKPTKRVLASVAVSKDNLFFVVGGYGLGSYLRSGFVIDLFSESPSKRIDDMLVKRAKLGVGVINKNLYAVGGFDGTNCLNSAEVFDDSTKKWRMISSMSTRRGEFGVGVLNNLLYAVGGSDFMSGEVFNSVECYHPSLDAWRPVAEMCKRRRGVGVGVLDGVLYAVGGHDGSETLKSVEAYRPSTGVWTTMADMNLPRKLVGVVALEGLLHAVGGRDDSFVFNSVEVYNPITNTWTMLGAPMNVQRRDRDRGPSRRAAGQAFIRRATSLKLNSQPAKY</sequence>
<dbReference type="EnsemblMetazoa" id="XM_008189699.2">
    <property type="protein sequence ID" value="XP_008187921.2"/>
    <property type="gene ID" value="LOC100574924"/>
</dbReference>
<dbReference type="Pfam" id="PF01344">
    <property type="entry name" value="Kelch_1"/>
    <property type="match status" value="4"/>
</dbReference>
<dbReference type="SMART" id="SM00612">
    <property type="entry name" value="Kelch"/>
    <property type="match status" value="6"/>
</dbReference>
<name>A0A8R2FCG4_ACYPI</name>
<evidence type="ECO:0000256" key="3">
    <source>
        <dbReference type="ARBA" id="ARBA00022441"/>
    </source>
</evidence>
<dbReference type="SUPFAM" id="SSF54695">
    <property type="entry name" value="POZ domain"/>
    <property type="match status" value="1"/>
</dbReference>
<comment type="function">
    <text evidence="7">Probable substrate-specific adapter of an E3 ubiquitin-protein ligase complex which mediates the ubiquitination and subsequent proteasomal degradation of target proteins. May have a role in synapse differentiation and growth.</text>
</comment>
<keyword evidence="5" id="KW-0833">Ubl conjugation pathway</keyword>
<feature type="domain" description="BTB" evidence="8">
    <location>
        <begin position="29"/>
        <end position="96"/>
    </location>
</feature>
<keyword evidence="4" id="KW-0677">Repeat</keyword>
<keyword evidence="6" id="KW-0009">Actin-binding</keyword>